<evidence type="ECO:0000313" key="3">
    <source>
        <dbReference type="EMBL" id="KAJ1645409.1"/>
    </source>
</evidence>
<evidence type="ECO:0000256" key="1">
    <source>
        <dbReference type="SAM" id="MobiDB-lite"/>
    </source>
</evidence>
<dbReference type="PROSITE" id="PS50800">
    <property type="entry name" value="SAP"/>
    <property type="match status" value="1"/>
</dbReference>
<feature type="compositionally biased region" description="Low complexity" evidence="1">
    <location>
        <begin position="464"/>
        <end position="476"/>
    </location>
</feature>
<dbReference type="AlphaFoldDB" id="A0A9W8CJZ8"/>
<feature type="region of interest" description="Disordered" evidence="1">
    <location>
        <begin position="288"/>
        <end position="408"/>
    </location>
</feature>
<organism evidence="3 4">
    <name type="scientific">Coemansia asiatica</name>
    <dbReference type="NCBI Taxonomy" id="1052880"/>
    <lineage>
        <taxon>Eukaryota</taxon>
        <taxon>Fungi</taxon>
        <taxon>Fungi incertae sedis</taxon>
        <taxon>Zoopagomycota</taxon>
        <taxon>Kickxellomycotina</taxon>
        <taxon>Kickxellomycetes</taxon>
        <taxon>Kickxellales</taxon>
        <taxon>Kickxellaceae</taxon>
        <taxon>Coemansia</taxon>
    </lineage>
</organism>
<comment type="caution">
    <text evidence="3">The sequence shown here is derived from an EMBL/GenBank/DDBJ whole genome shotgun (WGS) entry which is preliminary data.</text>
</comment>
<feature type="compositionally biased region" description="Acidic residues" evidence="1">
    <location>
        <begin position="58"/>
        <end position="87"/>
    </location>
</feature>
<proteinExistence type="predicted"/>
<feature type="region of interest" description="Disordered" evidence="1">
    <location>
        <begin position="438"/>
        <end position="575"/>
    </location>
</feature>
<dbReference type="InterPro" id="IPR003034">
    <property type="entry name" value="SAP_dom"/>
</dbReference>
<feature type="compositionally biased region" description="Low complexity" evidence="1">
    <location>
        <begin position="379"/>
        <end position="392"/>
    </location>
</feature>
<feature type="compositionally biased region" description="Basic and acidic residues" evidence="1">
    <location>
        <begin position="553"/>
        <end position="565"/>
    </location>
</feature>
<sequence length="575" mass="61340">MTVTTTASIDIAQLSGMKRKQLQSLCKKHGIKANAKTEKLIERLVEYAKNGGNGLESAETEVEDQSDKDMEENEYENEEDEVEEDGNVDSVGGPKDDSQASVADNVADSQMDDPNSLITNPGNKNAQADPESACVERHVQMLDAEPAEPCAAKPPLTVSEQIAAEMQARVAALAAEERKVIVDKYNSEKGTVSATPGKDKTELMSPKSVAFDRMHSKLFDQYDSIANHWAAKKSSGAATPKGKRAITEDLAQKSNKRARVEPLFDSQTPKIDNTADLAGDLTISDKETTAAVQKQGANEPALEESLPIKQDTIATSVTDDDDDDSLNSSGLKTGDVLETEKISQPVNPEPVTKGQMERSAASLDPKAASEQTSAIPRPFSSSSSSFSSSLSSGTLATADKKPSKALVKTSTIDTKRTGIVASTTTKSGYRNVESKIKSYIHTKPPSPKIKPVKHTVVDSKKIPKPTVASKPAVAPAKSKHVVEKGTDSSADGEKRVPNYMKPTRAAENRANKLFAVAPAKGSNENKGGKDRNKPYSRPEKDSTAAAAVVATEKPADSKLQTKEAADSENSATTTN</sequence>
<evidence type="ECO:0000259" key="2">
    <source>
        <dbReference type="PROSITE" id="PS50800"/>
    </source>
</evidence>
<dbReference type="EMBL" id="JANBOH010000107">
    <property type="protein sequence ID" value="KAJ1645409.1"/>
    <property type="molecule type" value="Genomic_DNA"/>
</dbReference>
<protein>
    <recommendedName>
        <fullName evidence="2">SAP domain-containing protein</fullName>
    </recommendedName>
</protein>
<feature type="region of interest" description="Disordered" evidence="1">
    <location>
        <begin position="233"/>
        <end position="276"/>
    </location>
</feature>
<accession>A0A9W8CJZ8</accession>
<name>A0A9W8CJZ8_9FUNG</name>
<dbReference type="Proteomes" id="UP001145021">
    <property type="component" value="Unassembled WGS sequence"/>
</dbReference>
<feature type="region of interest" description="Disordered" evidence="1">
    <location>
        <begin position="48"/>
        <end position="133"/>
    </location>
</feature>
<feature type="domain" description="SAP" evidence="2">
    <location>
        <begin position="14"/>
        <end position="48"/>
    </location>
</feature>
<feature type="compositionally biased region" description="Basic and acidic residues" evidence="1">
    <location>
        <begin position="480"/>
        <end position="496"/>
    </location>
</feature>
<feature type="compositionally biased region" description="Basic and acidic residues" evidence="1">
    <location>
        <begin position="526"/>
        <end position="542"/>
    </location>
</feature>
<keyword evidence="4" id="KW-1185">Reference proteome</keyword>
<reference evidence="3" key="1">
    <citation type="submission" date="2022-07" db="EMBL/GenBank/DDBJ databases">
        <title>Phylogenomic reconstructions and comparative analyses of Kickxellomycotina fungi.</title>
        <authorList>
            <person name="Reynolds N.K."/>
            <person name="Stajich J.E."/>
            <person name="Barry K."/>
            <person name="Grigoriev I.V."/>
            <person name="Crous P."/>
            <person name="Smith M.E."/>
        </authorList>
    </citation>
    <scope>NUCLEOTIDE SEQUENCE</scope>
    <source>
        <strain evidence="3">NBRC 105413</strain>
    </source>
</reference>
<feature type="compositionally biased region" description="Polar residues" evidence="1">
    <location>
        <begin position="112"/>
        <end position="126"/>
    </location>
</feature>
<gene>
    <name evidence="3" type="ORF">LPJ64_002992</name>
</gene>
<evidence type="ECO:0000313" key="4">
    <source>
        <dbReference type="Proteomes" id="UP001145021"/>
    </source>
</evidence>